<accession>A0A9E4N330</accession>
<sequence length="86" mass="9824">MMRPNPANFEAFIDPNGGEWIKVKTGQFKDVIWRPTDMMVGEEREDGSANLSFTTEFLGDVPEKLDLFEKVAGNIIYNIIETQLKE</sequence>
<comment type="caution">
    <text evidence="1">The sequence shown here is derived from an EMBL/GenBank/DDBJ whole genome shotgun (WGS) entry which is preliminary data.</text>
</comment>
<dbReference type="Proteomes" id="UP000886667">
    <property type="component" value="Unassembled WGS sequence"/>
</dbReference>
<proteinExistence type="predicted"/>
<evidence type="ECO:0000313" key="2">
    <source>
        <dbReference type="Proteomes" id="UP000886667"/>
    </source>
</evidence>
<organism evidence="1 2">
    <name type="scientific">Candidatus Thiodiazotropha taylori</name>
    <dbReference type="NCBI Taxonomy" id="2792791"/>
    <lineage>
        <taxon>Bacteria</taxon>
        <taxon>Pseudomonadati</taxon>
        <taxon>Pseudomonadota</taxon>
        <taxon>Gammaproteobacteria</taxon>
        <taxon>Chromatiales</taxon>
        <taxon>Sedimenticolaceae</taxon>
        <taxon>Candidatus Thiodiazotropha</taxon>
    </lineage>
</organism>
<dbReference type="EMBL" id="JAEPCM010000016">
    <property type="protein sequence ID" value="MCG7944784.1"/>
    <property type="molecule type" value="Genomic_DNA"/>
</dbReference>
<protein>
    <submittedName>
        <fullName evidence="1">Uncharacterized protein</fullName>
    </submittedName>
</protein>
<gene>
    <name evidence="1" type="ORF">JAZ07_00400</name>
</gene>
<reference evidence="1" key="1">
    <citation type="journal article" date="2021" name="Proc. Natl. Acad. Sci. U.S.A.">
        <title>Global biogeography of chemosynthetic symbionts reveals both localized and globally distributed symbiont groups. .</title>
        <authorList>
            <person name="Osvatic J.T."/>
            <person name="Wilkins L.G.E."/>
            <person name="Leibrecht L."/>
            <person name="Leray M."/>
            <person name="Zauner S."/>
            <person name="Polzin J."/>
            <person name="Camacho Y."/>
            <person name="Gros O."/>
            <person name="van Gils J.A."/>
            <person name="Eisen J.A."/>
            <person name="Petersen J.M."/>
            <person name="Yuen B."/>
        </authorList>
    </citation>
    <scope>NUCLEOTIDE SEQUENCE</scope>
    <source>
        <strain evidence="1">MAGclacostrist064TRANS</strain>
    </source>
</reference>
<dbReference type="AlphaFoldDB" id="A0A9E4N330"/>
<evidence type="ECO:0000313" key="1">
    <source>
        <dbReference type="EMBL" id="MCG7944784.1"/>
    </source>
</evidence>
<name>A0A9E4N330_9GAMM</name>